<dbReference type="EMBL" id="KU963258">
    <property type="protein sequence ID" value="AMS03445.1"/>
    <property type="molecule type" value="Genomic_DNA"/>
</dbReference>
<reference evidence="1 2" key="1">
    <citation type="submission" date="2016-03" db="EMBL/GenBank/DDBJ databases">
        <authorList>
            <person name="Green D.E."/>
            <person name="Kennedy B.V."/>
            <person name="Kocak B.Z."/>
            <person name="Moretti M.L."/>
            <person name="Onelangsy F.L."/>
            <person name="Mezghani N.A."/>
            <person name="Thompson P.K."/>
            <person name="Ulbrich M.C."/>
            <person name="Furbee E.C."/>
            <person name="Grubb S.R."/>
            <person name="Warner M.H."/>
            <person name="Montgomery M.T."/>
            <person name="Garlena R.A."/>
            <person name="Russell D.A."/>
            <person name="Pope W.H."/>
            <person name="Jacobs-Sera D."/>
            <person name="Hendrix R.W."/>
            <person name="Hatfull G.F."/>
        </authorList>
    </citation>
    <scope>NUCLEOTIDE SEQUENCE [LARGE SCALE GENOMIC DNA]</scope>
</reference>
<gene>
    <name evidence="1" type="primary">52</name>
    <name evidence="1" type="ORF">SEA_KATYUSHA_52</name>
</gene>
<dbReference type="InterPro" id="IPR036397">
    <property type="entry name" value="RNaseH_sf"/>
</dbReference>
<dbReference type="GO" id="GO:0003676">
    <property type="term" value="F:nucleic acid binding"/>
    <property type="evidence" value="ECO:0007669"/>
    <property type="project" value="InterPro"/>
</dbReference>
<keyword evidence="2" id="KW-1185">Reference proteome</keyword>
<dbReference type="SUPFAM" id="SSF53098">
    <property type="entry name" value="Ribonuclease H-like"/>
    <property type="match status" value="1"/>
</dbReference>
<dbReference type="InterPro" id="IPR012337">
    <property type="entry name" value="RNaseH-like_sf"/>
</dbReference>
<dbReference type="Proteomes" id="UP000223856">
    <property type="component" value="Segment"/>
</dbReference>
<accession>A0A142KBG2</accession>
<evidence type="ECO:0000313" key="2">
    <source>
        <dbReference type="Proteomes" id="UP000223856"/>
    </source>
</evidence>
<sequence>MTQSVYIDLETTGLIPTYHHITEIGIALVENYTVVDMFHSLVVSPSVIMQIQAGTLDDVIKEMHGPDGSGLLAKLVNVQADSPGFFTPDKVEERAVEVVKAWNLGKVPVYGSSVHFDRGFLAAHMADLNNLFSHRCVDSSSQMEFVKYHYPTLTGAIEGDPSKEAKGNHDVISDIFFSIDLQRRLDKWVYHVAAEARAITLDSADPADLRKLVIGE</sequence>
<name>A0A142KBG2_9CAUD</name>
<dbReference type="KEGG" id="vg:40079206"/>
<dbReference type="GeneID" id="40079206"/>
<organism evidence="1 2">
    <name type="scientific">Gordonia phage Katyusha</name>
    <dbReference type="NCBI Taxonomy" id="1821555"/>
    <lineage>
        <taxon>Viruses</taxon>
        <taxon>Duplodnaviria</taxon>
        <taxon>Heunggongvirae</taxon>
        <taxon>Uroviricota</taxon>
        <taxon>Caudoviricetes</taxon>
        <taxon>Demosthenesvirus</taxon>
        <taxon>Demosthenesvirus katyusha</taxon>
    </lineage>
</organism>
<evidence type="ECO:0000313" key="1">
    <source>
        <dbReference type="EMBL" id="AMS03445.1"/>
    </source>
</evidence>
<dbReference type="RefSeq" id="YP_009603326.1">
    <property type="nucleotide sequence ID" value="NC_041950.1"/>
</dbReference>
<dbReference type="Gene3D" id="3.30.420.10">
    <property type="entry name" value="Ribonuclease H-like superfamily/Ribonuclease H"/>
    <property type="match status" value="1"/>
</dbReference>
<protein>
    <submittedName>
        <fullName evidence="1">DnaQ-like DNA polymerase III subunit</fullName>
    </submittedName>
</protein>
<proteinExistence type="predicted"/>